<name>A0A699YKU4_HAELA</name>
<keyword evidence="3" id="KW-1185">Reference proteome</keyword>
<feature type="region of interest" description="Disordered" evidence="1">
    <location>
        <begin position="477"/>
        <end position="578"/>
    </location>
</feature>
<feature type="region of interest" description="Disordered" evidence="1">
    <location>
        <begin position="421"/>
        <end position="457"/>
    </location>
</feature>
<feature type="compositionally biased region" description="Gly residues" evidence="1">
    <location>
        <begin position="444"/>
        <end position="457"/>
    </location>
</feature>
<feature type="compositionally biased region" description="Polar residues" evidence="1">
    <location>
        <begin position="543"/>
        <end position="554"/>
    </location>
</feature>
<organism evidence="2 3">
    <name type="scientific">Haematococcus lacustris</name>
    <name type="common">Green alga</name>
    <name type="synonym">Haematococcus pluvialis</name>
    <dbReference type="NCBI Taxonomy" id="44745"/>
    <lineage>
        <taxon>Eukaryota</taxon>
        <taxon>Viridiplantae</taxon>
        <taxon>Chlorophyta</taxon>
        <taxon>core chlorophytes</taxon>
        <taxon>Chlorophyceae</taxon>
        <taxon>CS clade</taxon>
        <taxon>Chlamydomonadales</taxon>
        <taxon>Haematococcaceae</taxon>
        <taxon>Haematococcus</taxon>
    </lineage>
</organism>
<feature type="compositionally biased region" description="Basic and acidic residues" evidence="1">
    <location>
        <begin position="161"/>
        <end position="176"/>
    </location>
</feature>
<feature type="compositionally biased region" description="Basic and acidic residues" evidence="1">
    <location>
        <begin position="70"/>
        <end position="93"/>
    </location>
</feature>
<feature type="compositionally biased region" description="Low complexity" evidence="1">
    <location>
        <begin position="112"/>
        <end position="121"/>
    </location>
</feature>
<evidence type="ECO:0000313" key="2">
    <source>
        <dbReference type="EMBL" id="GFH10690.1"/>
    </source>
</evidence>
<accession>A0A699YKU4</accession>
<evidence type="ECO:0000313" key="3">
    <source>
        <dbReference type="Proteomes" id="UP000485058"/>
    </source>
</evidence>
<feature type="non-terminal residue" evidence="2">
    <location>
        <position position="578"/>
    </location>
</feature>
<feature type="region of interest" description="Disordered" evidence="1">
    <location>
        <begin position="223"/>
        <end position="326"/>
    </location>
</feature>
<feature type="compositionally biased region" description="Low complexity" evidence="1">
    <location>
        <begin position="298"/>
        <end position="324"/>
    </location>
</feature>
<evidence type="ECO:0000256" key="1">
    <source>
        <dbReference type="SAM" id="MobiDB-lite"/>
    </source>
</evidence>
<feature type="compositionally biased region" description="Polar residues" evidence="1">
    <location>
        <begin position="183"/>
        <end position="197"/>
    </location>
</feature>
<protein>
    <submittedName>
        <fullName evidence="2">Uncharacterized protein</fullName>
    </submittedName>
</protein>
<sequence>MFCAAVIPQPMLDPHCGVAGMKLISCCCPCLVVPIVPRKKRDEDEDGHADGDLGVTAGTGSNHSSRASRHSLDNATDEHKESSDEVVDLHGDAEQQEASGSSGKSELWARKSTTTDIATAPPSAPSPEPRLKDSPGPSLLQRLLRNVGKHPAGIQPSHSSRRAEADVVLPDHESTSLREGSGVLSQLDNSSPRTTNPPRVERPVSANSAHLSFMATPSQQSMDLLPAIPDKPEAPCLPDTDNAAHTKGSPASAAGSQAEGSNSPPAAGLSHGPGSMFGPRKLPPLRRKVSNHADAATSNDNLPLLLSGDLSPSSPALPPTTGSPDSAVKQALLGLPSRRALLGSREGGLGPATNRLGTVTTGGVAAMRGKLPAMRALDTSSGSAAGVSALPGAAQTQSPVGVPFRGGRFAAAPLPDIRQSSAHATEGVQSDATPGHVSPSSSGGAEGPGQDGRGSGGVWVKRAAHDTFSLVLDREEVEDIPEDSLLDSSTPRQMSALKARRPISAGSSKRTSGDGTRCPASLDSSPAPRPASAGKGSAATGLGSRSTLRHSSQPGDPGQQPERSSAPGSSLSGAQRSA</sequence>
<dbReference type="AlphaFoldDB" id="A0A699YKU4"/>
<comment type="caution">
    <text evidence="2">The sequence shown here is derived from an EMBL/GenBank/DDBJ whole genome shotgun (WGS) entry which is preliminary data.</text>
</comment>
<proteinExistence type="predicted"/>
<feature type="region of interest" description="Disordered" evidence="1">
    <location>
        <begin position="41"/>
        <end position="138"/>
    </location>
</feature>
<reference evidence="2 3" key="1">
    <citation type="submission" date="2020-02" db="EMBL/GenBank/DDBJ databases">
        <title>Draft genome sequence of Haematococcus lacustris strain NIES-144.</title>
        <authorList>
            <person name="Morimoto D."/>
            <person name="Nakagawa S."/>
            <person name="Yoshida T."/>
            <person name="Sawayama S."/>
        </authorList>
    </citation>
    <scope>NUCLEOTIDE SEQUENCE [LARGE SCALE GENOMIC DNA]</scope>
    <source>
        <strain evidence="2 3">NIES-144</strain>
    </source>
</reference>
<feature type="compositionally biased region" description="Polar residues" evidence="1">
    <location>
        <begin position="561"/>
        <end position="578"/>
    </location>
</feature>
<feature type="compositionally biased region" description="Polar residues" evidence="1">
    <location>
        <begin position="505"/>
        <end position="514"/>
    </location>
</feature>
<gene>
    <name evidence="2" type="ORF">HaLaN_06049</name>
</gene>
<dbReference type="Proteomes" id="UP000485058">
    <property type="component" value="Unassembled WGS sequence"/>
</dbReference>
<feature type="compositionally biased region" description="Polar residues" evidence="1">
    <location>
        <begin position="254"/>
        <end position="264"/>
    </location>
</feature>
<dbReference type="EMBL" id="BLLF01000337">
    <property type="protein sequence ID" value="GFH10690.1"/>
    <property type="molecule type" value="Genomic_DNA"/>
</dbReference>
<feature type="compositionally biased region" description="Polar residues" evidence="1">
    <location>
        <begin position="421"/>
        <end position="432"/>
    </location>
</feature>
<feature type="region of interest" description="Disordered" evidence="1">
    <location>
        <begin position="150"/>
        <end position="203"/>
    </location>
</feature>